<name>A0A8S5N7N3_9CAUD</name>
<sequence>MEQCPRLIWQPLWEMKVPVVAAAVCGSLHC</sequence>
<evidence type="ECO:0000313" key="1">
    <source>
        <dbReference type="EMBL" id="DAD90508.1"/>
    </source>
</evidence>
<organism evidence="1">
    <name type="scientific">Myoviridae sp. ctiBE32</name>
    <dbReference type="NCBI Taxonomy" id="2826685"/>
    <lineage>
        <taxon>Viruses</taxon>
        <taxon>Duplodnaviria</taxon>
        <taxon>Heunggongvirae</taxon>
        <taxon>Uroviricota</taxon>
        <taxon>Caudoviricetes</taxon>
    </lineage>
</organism>
<protein>
    <submittedName>
        <fullName evidence="1">Uncharacterized protein</fullName>
    </submittedName>
</protein>
<dbReference type="EMBL" id="BK015088">
    <property type="protein sequence ID" value="DAD90508.1"/>
    <property type="molecule type" value="Genomic_DNA"/>
</dbReference>
<proteinExistence type="predicted"/>
<accession>A0A8S5N7N3</accession>
<reference evidence="1" key="1">
    <citation type="journal article" date="2021" name="Proc. Natl. Acad. Sci. U.S.A.">
        <title>A Catalog of Tens of Thousands of Viruses from Human Metagenomes Reveals Hidden Associations with Chronic Diseases.</title>
        <authorList>
            <person name="Tisza M.J."/>
            <person name="Buck C.B."/>
        </authorList>
    </citation>
    <scope>NUCLEOTIDE SEQUENCE</scope>
    <source>
        <strain evidence="1">CtiBE32</strain>
    </source>
</reference>